<dbReference type="KEGG" id="nti:DNFV4_01806"/>
<protein>
    <recommendedName>
        <fullName evidence="1">HTH cro/C1-type domain-containing protein</fullName>
    </recommendedName>
</protein>
<dbReference type="Proteomes" id="UP001179121">
    <property type="component" value="Chromosome"/>
</dbReference>
<dbReference type="PROSITE" id="PS50943">
    <property type="entry name" value="HTH_CROC1"/>
    <property type="match status" value="1"/>
</dbReference>
<evidence type="ECO:0000259" key="1">
    <source>
        <dbReference type="PROSITE" id="PS50943"/>
    </source>
</evidence>
<dbReference type="Pfam" id="PF01381">
    <property type="entry name" value="HTH_3"/>
    <property type="match status" value="1"/>
</dbReference>
<feature type="domain" description="HTH cro/C1-type" evidence="1">
    <location>
        <begin position="10"/>
        <end position="63"/>
    </location>
</feature>
<dbReference type="InterPro" id="IPR010982">
    <property type="entry name" value="Lambda_DNA-bd_dom_sf"/>
</dbReference>
<reference evidence="2" key="1">
    <citation type="submission" date="2022-10" db="EMBL/GenBank/DDBJ databases">
        <authorList>
            <person name="Koch H."/>
        </authorList>
    </citation>
    <scope>NUCLEOTIDE SEQUENCE</scope>
    <source>
        <strain evidence="2">DNF</strain>
    </source>
</reference>
<keyword evidence="3" id="KW-1185">Reference proteome</keyword>
<dbReference type="CDD" id="cd00093">
    <property type="entry name" value="HTH_XRE"/>
    <property type="match status" value="1"/>
</dbReference>
<organism evidence="2 3">
    <name type="scientific">Nitrospira tepida</name>
    <dbReference type="NCBI Taxonomy" id="2973512"/>
    <lineage>
        <taxon>Bacteria</taxon>
        <taxon>Pseudomonadati</taxon>
        <taxon>Nitrospirota</taxon>
        <taxon>Nitrospiria</taxon>
        <taxon>Nitrospirales</taxon>
        <taxon>Nitrospiraceae</taxon>
        <taxon>Nitrospira</taxon>
    </lineage>
</organism>
<dbReference type="SUPFAM" id="SSF47413">
    <property type="entry name" value="lambda repressor-like DNA-binding domains"/>
    <property type="match status" value="1"/>
</dbReference>
<evidence type="ECO:0000313" key="3">
    <source>
        <dbReference type="Proteomes" id="UP001179121"/>
    </source>
</evidence>
<gene>
    <name evidence="2" type="ORF">DNFV4_01806</name>
</gene>
<dbReference type="GO" id="GO:0003677">
    <property type="term" value="F:DNA binding"/>
    <property type="evidence" value="ECO:0007669"/>
    <property type="project" value="InterPro"/>
</dbReference>
<proteinExistence type="predicted"/>
<dbReference type="EMBL" id="OX365700">
    <property type="protein sequence ID" value="CAI4031380.1"/>
    <property type="molecule type" value="Genomic_DNA"/>
</dbReference>
<evidence type="ECO:0000313" key="2">
    <source>
        <dbReference type="EMBL" id="CAI4031380.1"/>
    </source>
</evidence>
<sequence>MHPKVIGENVRRHRDKCHWTQEELAIAADIDARTVQRAESGQMVAFDTLKAFASAFDTTVDELAKDHKHPDPITITWRCPELGAIWSKHMSDVRLLENAHLPWYPDHCREHSKLHSDWLSSHNTHVRTCPTCRDNKESLHIEWRGFDDCKETIEEWVVDSRVISLKDALHNEETISLEGVLTEQQILAINARFLEAEHQWASADLEAIAGLWEVLDRDLINILERNSQTHGASKPAAPYQEAGPC</sequence>
<dbReference type="Gene3D" id="1.10.260.40">
    <property type="entry name" value="lambda repressor-like DNA-binding domains"/>
    <property type="match status" value="1"/>
</dbReference>
<accession>A0AA86MYH2</accession>
<dbReference type="AlphaFoldDB" id="A0AA86MYH2"/>
<name>A0AA86MYH2_9BACT</name>
<dbReference type="SMART" id="SM00530">
    <property type="entry name" value="HTH_XRE"/>
    <property type="match status" value="1"/>
</dbReference>
<dbReference type="RefSeq" id="WP_289268303.1">
    <property type="nucleotide sequence ID" value="NZ_OX365700.1"/>
</dbReference>
<dbReference type="InterPro" id="IPR001387">
    <property type="entry name" value="Cro/C1-type_HTH"/>
</dbReference>